<keyword evidence="4" id="KW-1185">Reference proteome</keyword>
<feature type="compositionally biased region" description="Polar residues" evidence="1">
    <location>
        <begin position="34"/>
        <end position="44"/>
    </location>
</feature>
<proteinExistence type="predicted"/>
<reference evidence="3" key="1">
    <citation type="submission" date="2024-03" db="EMBL/GenBank/DDBJ databases">
        <title>WGS assembly of Saponaria officinalis var. Norfolk2.</title>
        <authorList>
            <person name="Jenkins J."/>
            <person name="Shu S."/>
            <person name="Grimwood J."/>
            <person name="Barry K."/>
            <person name="Goodstein D."/>
            <person name="Schmutz J."/>
            <person name="Leebens-Mack J."/>
            <person name="Osbourn A."/>
        </authorList>
    </citation>
    <scope>NUCLEOTIDE SEQUENCE [LARGE SCALE GENOMIC DNA]</scope>
    <source>
        <strain evidence="3">JIC</strain>
    </source>
</reference>
<feature type="region of interest" description="Disordered" evidence="1">
    <location>
        <begin position="77"/>
        <end position="99"/>
    </location>
</feature>
<protein>
    <submittedName>
        <fullName evidence="3">Uncharacterized protein</fullName>
    </submittedName>
</protein>
<dbReference type="Proteomes" id="UP001443914">
    <property type="component" value="Unassembled WGS sequence"/>
</dbReference>
<feature type="region of interest" description="Disordered" evidence="1">
    <location>
        <begin position="33"/>
        <end position="65"/>
    </location>
</feature>
<gene>
    <name evidence="3" type="ORF">RND81_09G172800</name>
</gene>
<accession>A0AAW1ING5</accession>
<feature type="compositionally biased region" description="Polar residues" evidence="1">
    <location>
        <begin position="52"/>
        <end position="63"/>
    </location>
</feature>
<comment type="caution">
    <text evidence="3">The sequence shown here is derived from an EMBL/GenBank/DDBJ whole genome shotgun (WGS) entry which is preliminary data.</text>
</comment>
<keyword evidence="2" id="KW-0732">Signal</keyword>
<organism evidence="3 4">
    <name type="scientific">Saponaria officinalis</name>
    <name type="common">Common soapwort</name>
    <name type="synonym">Lychnis saponaria</name>
    <dbReference type="NCBI Taxonomy" id="3572"/>
    <lineage>
        <taxon>Eukaryota</taxon>
        <taxon>Viridiplantae</taxon>
        <taxon>Streptophyta</taxon>
        <taxon>Embryophyta</taxon>
        <taxon>Tracheophyta</taxon>
        <taxon>Spermatophyta</taxon>
        <taxon>Magnoliopsida</taxon>
        <taxon>eudicotyledons</taxon>
        <taxon>Gunneridae</taxon>
        <taxon>Pentapetalae</taxon>
        <taxon>Caryophyllales</taxon>
        <taxon>Caryophyllaceae</taxon>
        <taxon>Caryophylleae</taxon>
        <taxon>Saponaria</taxon>
    </lineage>
</organism>
<name>A0AAW1ING5_SAPOF</name>
<evidence type="ECO:0000256" key="2">
    <source>
        <dbReference type="SAM" id="SignalP"/>
    </source>
</evidence>
<evidence type="ECO:0000313" key="3">
    <source>
        <dbReference type="EMBL" id="KAK9691053.1"/>
    </source>
</evidence>
<dbReference type="PANTHER" id="PTHR35290:SF2">
    <property type="entry name" value="PROTEIN CASPARIAN STRIP INTEGRITY FACTOR 1"/>
    <property type="match status" value="1"/>
</dbReference>
<sequence>MGSSPTNKLCLLFLIICASLVLSSFAGRHAQFFPSDNNQSTDESISIDEVTPETSSGMGNNDGLSIRKRLLRATTNDYVIVDPSPSTNKPPGSNIPHHD</sequence>
<dbReference type="EMBL" id="JBDFQZ010000009">
    <property type="protein sequence ID" value="KAK9691053.1"/>
    <property type="molecule type" value="Genomic_DNA"/>
</dbReference>
<evidence type="ECO:0000256" key="1">
    <source>
        <dbReference type="SAM" id="MobiDB-lite"/>
    </source>
</evidence>
<feature type="signal peptide" evidence="2">
    <location>
        <begin position="1"/>
        <end position="26"/>
    </location>
</feature>
<dbReference type="InterPro" id="IPR038974">
    <property type="entry name" value="CIF1/2"/>
</dbReference>
<evidence type="ECO:0000313" key="4">
    <source>
        <dbReference type="Proteomes" id="UP001443914"/>
    </source>
</evidence>
<dbReference type="AlphaFoldDB" id="A0AAW1ING5"/>
<feature type="chain" id="PRO_5043463680" evidence="2">
    <location>
        <begin position="27"/>
        <end position="99"/>
    </location>
</feature>
<dbReference type="PANTHER" id="PTHR35290">
    <property type="entry name" value="PROTEIN CASPARIAN STRIP INTEGRITY FACTOR 1-RELATED"/>
    <property type="match status" value="1"/>
</dbReference>